<dbReference type="PATRIC" id="fig|1195246.3.peg.2157"/>
<dbReference type="PROSITE" id="PS51755">
    <property type="entry name" value="OMPR_PHOB"/>
    <property type="match status" value="1"/>
</dbReference>
<evidence type="ECO:0000256" key="2">
    <source>
        <dbReference type="PROSITE-ProRule" id="PRU01091"/>
    </source>
</evidence>
<dbReference type="GO" id="GO:0000160">
    <property type="term" value="P:phosphorelay signal transduction system"/>
    <property type="evidence" value="ECO:0007669"/>
    <property type="project" value="InterPro"/>
</dbReference>
<dbReference type="GO" id="GO:0003677">
    <property type="term" value="F:DNA binding"/>
    <property type="evidence" value="ECO:0007669"/>
    <property type="project" value="UniProtKB-UniRule"/>
</dbReference>
<name>I9P0L1_9ALTE</name>
<reference evidence="5 6" key="1">
    <citation type="journal article" date="2012" name="J. Bacteriol.">
        <title>Genome Sequence of Pectin-Degrading Alishewanella agri, Isolated from Landfill Soil.</title>
        <authorList>
            <person name="Kim J."/>
            <person name="Jung J."/>
            <person name="Sung J.S."/>
            <person name="Chun J."/>
            <person name="Park W."/>
        </authorList>
    </citation>
    <scope>NUCLEOTIDE SEQUENCE [LARGE SCALE GENOMIC DNA]</scope>
    <source>
        <strain evidence="5 6">BL06</strain>
    </source>
</reference>
<keyword evidence="6" id="KW-1185">Reference proteome</keyword>
<evidence type="ECO:0000256" key="1">
    <source>
        <dbReference type="ARBA" id="ARBA00023125"/>
    </source>
</evidence>
<gene>
    <name evidence="5" type="ORF">AGRI_10873</name>
</gene>
<dbReference type="GO" id="GO:0006355">
    <property type="term" value="P:regulation of DNA-templated transcription"/>
    <property type="evidence" value="ECO:0007669"/>
    <property type="project" value="InterPro"/>
</dbReference>
<dbReference type="CDD" id="cd00383">
    <property type="entry name" value="trans_reg_C"/>
    <property type="match status" value="1"/>
</dbReference>
<sequence length="753" mass="84426">MEIIHLGPWQLSVADYCLSDQQQRIELEPLLFKLLHFFAIHPRRIINRQELVEAIWQQSYVDDNAINRAISELRKVLQHPELPVSPIKTHHRKGYSLQLDPQYSKQQLKSETMPAVLAPKIDSQQQDASSTKVASQRPVKTSAFYAVVLLLIISAAGGYFFLSAPEQPSDSEPNIANEATIQPVSNRQQLEMLNRQKVTWFKGIESRPLLSPDKLYLAYSHTLPNNHVRTIVRKQSSVLGSAPQEMIIEDDAQLIFAHTWQPQSQVLLVQKISKDGSACTFERYNFATFPAASAEIVSHCEHLNISPAQLSHDGQTLFRAQSTNGLLTPSALVAENIATGHIQLLADAPTSGFGVAMLALSPDGKHLAYIMMPESNHPEIYLYSIEKREQQRLAALPVPIVIMGLDWSATGDYLLMPATNALLKLDIASKAITTLILPPDLQVGELSLLSDNQAYVSPLSFGSAIQGGMHILRISDPFNPEKAKVSPFSEAAGSTHELIFHPTDPKQLAFTANWNGNWQLWLSDGEQHYVVTEFSDSEAMIGSLSWSPNGRYIALTRQGNLYLYDLQLKQLLQKTQNNDIAQTLWLSDNSGLIVTRILQDNQNLWQLDLLSDSLQQLTFIAGAQPQYDHQGQLHYVRDGQIYRYVDGRRADLARPELNPGTLYQQNQLWGAQLLSFSFMGHLRRQVLDTSGNSSAFETQFPYQFMSLYPNPHNADEVFVTIFQPPEMALEYIEWQTTAVNESSAATPVKPKTP</sequence>
<evidence type="ECO:0000313" key="6">
    <source>
        <dbReference type="Proteomes" id="UP000035062"/>
    </source>
</evidence>
<dbReference type="RefSeq" id="WP_008985006.1">
    <property type="nucleotide sequence ID" value="NZ_AKKU01000018.1"/>
</dbReference>
<dbReference type="EMBL" id="AKKU01000018">
    <property type="protein sequence ID" value="EIW88442.1"/>
    <property type="molecule type" value="Genomic_DNA"/>
</dbReference>
<feature type="DNA-binding region" description="OmpR/PhoB-type" evidence="2">
    <location>
        <begin position="1"/>
        <end position="99"/>
    </location>
</feature>
<protein>
    <submittedName>
        <fullName evidence="5">Transcriptional regulator</fullName>
    </submittedName>
</protein>
<feature type="domain" description="OmpR/PhoB-type" evidence="4">
    <location>
        <begin position="1"/>
        <end position="99"/>
    </location>
</feature>
<keyword evidence="3" id="KW-0812">Transmembrane</keyword>
<dbReference type="Pfam" id="PF00486">
    <property type="entry name" value="Trans_reg_C"/>
    <property type="match status" value="1"/>
</dbReference>
<dbReference type="SUPFAM" id="SSF82171">
    <property type="entry name" value="DPP6 N-terminal domain-like"/>
    <property type="match status" value="1"/>
</dbReference>
<dbReference type="Gene3D" id="1.10.10.10">
    <property type="entry name" value="Winged helix-like DNA-binding domain superfamily/Winged helix DNA-binding domain"/>
    <property type="match status" value="1"/>
</dbReference>
<dbReference type="AlphaFoldDB" id="I9P0L1"/>
<keyword evidence="1 2" id="KW-0238">DNA-binding</keyword>
<dbReference type="STRING" id="1195246.AGRI_10873"/>
<dbReference type="SMART" id="SM00862">
    <property type="entry name" value="Trans_reg_C"/>
    <property type="match status" value="1"/>
</dbReference>
<feature type="transmembrane region" description="Helical" evidence="3">
    <location>
        <begin position="142"/>
        <end position="162"/>
    </location>
</feature>
<dbReference type="InterPro" id="IPR011042">
    <property type="entry name" value="6-blade_b-propeller_TolB-like"/>
</dbReference>
<accession>I9P0L1</accession>
<keyword evidence="3" id="KW-0472">Membrane</keyword>
<evidence type="ECO:0000256" key="3">
    <source>
        <dbReference type="SAM" id="Phobius"/>
    </source>
</evidence>
<dbReference type="eggNOG" id="COG0823">
    <property type="taxonomic scope" value="Bacteria"/>
</dbReference>
<dbReference type="PANTHER" id="PTHR36842">
    <property type="entry name" value="PROTEIN TOLB HOMOLOG"/>
    <property type="match status" value="1"/>
</dbReference>
<dbReference type="SUPFAM" id="SSF46894">
    <property type="entry name" value="C-terminal effector domain of the bipartite response regulators"/>
    <property type="match status" value="1"/>
</dbReference>
<dbReference type="InterPro" id="IPR036388">
    <property type="entry name" value="WH-like_DNA-bd_sf"/>
</dbReference>
<dbReference type="InterPro" id="IPR016032">
    <property type="entry name" value="Sig_transdc_resp-reg_C-effctor"/>
</dbReference>
<dbReference type="PANTHER" id="PTHR36842:SF1">
    <property type="entry name" value="PROTEIN TOLB"/>
    <property type="match status" value="1"/>
</dbReference>
<organism evidence="5 6">
    <name type="scientific">Alishewanella agri BL06</name>
    <dbReference type="NCBI Taxonomy" id="1195246"/>
    <lineage>
        <taxon>Bacteria</taxon>
        <taxon>Pseudomonadati</taxon>
        <taxon>Pseudomonadota</taxon>
        <taxon>Gammaproteobacteria</taxon>
        <taxon>Alteromonadales</taxon>
        <taxon>Alteromonadaceae</taxon>
        <taxon>Alishewanella</taxon>
    </lineage>
</organism>
<evidence type="ECO:0000259" key="4">
    <source>
        <dbReference type="PROSITE" id="PS51755"/>
    </source>
</evidence>
<evidence type="ECO:0000313" key="5">
    <source>
        <dbReference type="EMBL" id="EIW88442.1"/>
    </source>
</evidence>
<dbReference type="Gene3D" id="2.120.10.30">
    <property type="entry name" value="TolB, C-terminal domain"/>
    <property type="match status" value="2"/>
</dbReference>
<keyword evidence="3" id="KW-1133">Transmembrane helix</keyword>
<dbReference type="Proteomes" id="UP000035062">
    <property type="component" value="Unassembled WGS sequence"/>
</dbReference>
<comment type="caution">
    <text evidence="5">The sequence shown here is derived from an EMBL/GenBank/DDBJ whole genome shotgun (WGS) entry which is preliminary data.</text>
</comment>
<proteinExistence type="predicted"/>
<dbReference type="InterPro" id="IPR001867">
    <property type="entry name" value="OmpR/PhoB-type_DNA-bd"/>
</dbReference>
<dbReference type="eggNOG" id="COG3710">
    <property type="taxonomic scope" value="Bacteria"/>
</dbReference>